<evidence type="ECO:0000256" key="5">
    <source>
        <dbReference type="ARBA" id="ARBA00022691"/>
    </source>
</evidence>
<dbReference type="FunFam" id="3.40.1010.10:FF:000001">
    <property type="entry name" value="Siroheme synthase"/>
    <property type="match status" value="1"/>
</dbReference>
<keyword evidence="2" id="KW-0169">Cobalamin biosynthesis</keyword>
<dbReference type="InterPro" id="IPR035996">
    <property type="entry name" value="4pyrrol_Methylase_sf"/>
</dbReference>
<sequence length="411" mass="42654">MSTLMALDFTGRDVLIVGAGAVSARRAQTFVTAGASVTVVAPELGGALGGLVSDGLVTWLQEPVQAHHLDGAWFVHTATGDRATDLLVAEWANECRIWCVNASDASAGSAKTPATSDAGAVEIGVVSKEGADPRRSRLICDQLAEGLRAGHIDLRRHRPGAGRVVLVGGGPGDADLMTLRGRRALAEADVVVTDRLGPRSVLAELPAEVEIIDVGKQPKHHPVPQEEINRILVEKAQQGLVVVRLKGGDPFVYGRGGEEVLACNAAGVAVEVVPGISSAISVPAAAGIPVTHRGVANSFQVVTGHQRLGAELLRSVKADTCTLVVLMGVSALGRICAELVDAGVRDDMPVAIVENGHTPRQRVTRGSLRTIDATARSVGVANPAIIVIGEVAQFGLLQATRSLQEQNALSA</sequence>
<keyword evidence="9" id="KW-0627">Porphyrin biosynthesis</keyword>
<keyword evidence="10" id="KW-0511">Multifunctional enzyme</keyword>
<dbReference type="InterPro" id="IPR000878">
    <property type="entry name" value="4pyrrol_Mease"/>
</dbReference>
<reference evidence="14 15" key="1">
    <citation type="submission" date="2019-09" db="EMBL/GenBank/DDBJ databases">
        <title>Phylogeny of genus Pseudoclavibacter and closely related genus.</title>
        <authorList>
            <person name="Li Y."/>
        </authorList>
    </citation>
    <scope>NUCLEOTIDE SEQUENCE [LARGE SCALE GENOMIC DNA]</scope>
    <source>
        <strain evidence="14 15">THG-MD12</strain>
    </source>
</reference>
<dbReference type="GO" id="GO:0043115">
    <property type="term" value="F:precorrin-2 dehydrogenase activity"/>
    <property type="evidence" value="ECO:0007669"/>
    <property type="project" value="UniProtKB-EC"/>
</dbReference>
<dbReference type="PANTHER" id="PTHR45790:SF3">
    <property type="entry name" value="S-ADENOSYL-L-METHIONINE-DEPENDENT UROPORPHYRINOGEN III METHYLTRANSFERASE, CHLOROPLASTIC"/>
    <property type="match status" value="1"/>
</dbReference>
<dbReference type="Gene3D" id="3.40.1010.10">
    <property type="entry name" value="Cobalt-precorrin-4 Transmethylase, Domain 1"/>
    <property type="match status" value="1"/>
</dbReference>
<evidence type="ECO:0000256" key="4">
    <source>
        <dbReference type="ARBA" id="ARBA00022679"/>
    </source>
</evidence>
<dbReference type="GO" id="GO:0032259">
    <property type="term" value="P:methylation"/>
    <property type="evidence" value="ECO:0007669"/>
    <property type="project" value="UniProtKB-KW"/>
</dbReference>
<dbReference type="RefSeq" id="WP_151422774.1">
    <property type="nucleotide sequence ID" value="NZ_WBJX01000001.1"/>
</dbReference>
<evidence type="ECO:0000256" key="2">
    <source>
        <dbReference type="ARBA" id="ARBA00022573"/>
    </source>
</evidence>
<keyword evidence="15" id="KW-1185">Reference proteome</keyword>
<dbReference type="NCBIfam" id="TIGR01469">
    <property type="entry name" value="cobA_cysG_Cterm"/>
    <property type="match status" value="1"/>
</dbReference>
<dbReference type="PIRSF" id="PIRSF036426">
    <property type="entry name" value="Sirohaem_synth"/>
    <property type="match status" value="1"/>
</dbReference>
<evidence type="ECO:0000256" key="3">
    <source>
        <dbReference type="ARBA" id="ARBA00022603"/>
    </source>
</evidence>
<dbReference type="Gene3D" id="3.30.950.10">
    <property type="entry name" value="Methyltransferase, Cobalt-precorrin-4 Transmethylase, Domain 2"/>
    <property type="match status" value="1"/>
</dbReference>
<feature type="active site" description="Proton acceptor" evidence="12">
    <location>
        <position position="194"/>
    </location>
</feature>
<dbReference type="GO" id="GO:0004851">
    <property type="term" value="F:uroporphyrin-III C-methyltransferase activity"/>
    <property type="evidence" value="ECO:0007669"/>
    <property type="project" value="UniProtKB-EC"/>
</dbReference>
<evidence type="ECO:0000256" key="9">
    <source>
        <dbReference type="ARBA" id="ARBA00023244"/>
    </source>
</evidence>
<evidence type="ECO:0000313" key="15">
    <source>
        <dbReference type="Proteomes" id="UP000490386"/>
    </source>
</evidence>
<dbReference type="InterPro" id="IPR014777">
    <property type="entry name" value="4pyrrole_Mease_sub1"/>
</dbReference>
<comment type="pathway">
    <text evidence="1">Porphyrin-containing compound metabolism; siroheme biosynthesis; sirohydrochlorin from precorrin-2: step 1/1.</text>
</comment>
<dbReference type="GO" id="GO:0051287">
    <property type="term" value="F:NAD binding"/>
    <property type="evidence" value="ECO:0007669"/>
    <property type="project" value="InterPro"/>
</dbReference>
<feature type="active site" description="Proton donor" evidence="12">
    <location>
        <position position="216"/>
    </location>
</feature>
<gene>
    <name evidence="14" type="primary">cobA</name>
    <name evidence="14" type="ORF">F8O03_04440</name>
</gene>
<dbReference type="CDD" id="cd11642">
    <property type="entry name" value="SUMT"/>
    <property type="match status" value="1"/>
</dbReference>
<dbReference type="NCBIfam" id="NF004790">
    <property type="entry name" value="PRK06136.1"/>
    <property type="match status" value="1"/>
</dbReference>
<evidence type="ECO:0000313" key="14">
    <source>
        <dbReference type="EMBL" id="KAB1639583.1"/>
    </source>
</evidence>
<dbReference type="FunFam" id="3.30.950.10:FF:000001">
    <property type="entry name" value="Siroheme synthase"/>
    <property type="match status" value="1"/>
</dbReference>
<keyword evidence="5" id="KW-0949">S-adenosyl-L-methionine</keyword>
<dbReference type="Proteomes" id="UP000490386">
    <property type="component" value="Unassembled WGS sequence"/>
</dbReference>
<keyword evidence="8" id="KW-0456">Lyase</keyword>
<evidence type="ECO:0000256" key="12">
    <source>
        <dbReference type="PIRSR" id="PIRSR036426-1"/>
    </source>
</evidence>
<dbReference type="Pfam" id="PF13241">
    <property type="entry name" value="NAD_binding_7"/>
    <property type="match status" value="1"/>
</dbReference>
<evidence type="ECO:0000256" key="1">
    <source>
        <dbReference type="ARBA" id="ARBA00005010"/>
    </source>
</evidence>
<comment type="catalytic activity">
    <reaction evidence="11">
        <text>precorrin-2 + NAD(+) = sirohydrochlorin + NADH + 2 H(+)</text>
        <dbReference type="Rhea" id="RHEA:15613"/>
        <dbReference type="ChEBI" id="CHEBI:15378"/>
        <dbReference type="ChEBI" id="CHEBI:57540"/>
        <dbReference type="ChEBI" id="CHEBI:57945"/>
        <dbReference type="ChEBI" id="CHEBI:58351"/>
        <dbReference type="ChEBI" id="CHEBI:58827"/>
        <dbReference type="EC" id="1.3.1.76"/>
    </reaction>
</comment>
<feature type="domain" description="Tetrapyrrole methylase" evidence="13">
    <location>
        <begin position="163"/>
        <end position="371"/>
    </location>
</feature>
<dbReference type="InterPro" id="IPR006366">
    <property type="entry name" value="CobA/CysG_C"/>
</dbReference>
<accession>A0A7J5B652</accession>
<evidence type="ECO:0000256" key="7">
    <source>
        <dbReference type="ARBA" id="ARBA00023027"/>
    </source>
</evidence>
<dbReference type="GO" id="GO:0051266">
    <property type="term" value="F:sirohydrochlorin ferrochelatase activity"/>
    <property type="evidence" value="ECO:0007669"/>
    <property type="project" value="InterPro"/>
</dbReference>
<evidence type="ECO:0000256" key="11">
    <source>
        <dbReference type="ARBA" id="ARBA00047561"/>
    </source>
</evidence>
<dbReference type="InterPro" id="IPR006367">
    <property type="entry name" value="Sirohaem_synthase_N"/>
</dbReference>
<dbReference type="Pfam" id="PF00590">
    <property type="entry name" value="TP_methylase"/>
    <property type="match status" value="1"/>
</dbReference>
<dbReference type="EMBL" id="WBJX01000001">
    <property type="protein sequence ID" value="KAB1639583.1"/>
    <property type="molecule type" value="Genomic_DNA"/>
</dbReference>
<keyword evidence="4 14" id="KW-0808">Transferase</keyword>
<keyword evidence="7" id="KW-0520">NAD</keyword>
<dbReference type="InterPro" id="IPR050161">
    <property type="entry name" value="Siro_Cobalamin_biosynth"/>
</dbReference>
<dbReference type="InterPro" id="IPR014776">
    <property type="entry name" value="4pyrrole_Mease_sub2"/>
</dbReference>
<protein>
    <submittedName>
        <fullName evidence="14">Uroporphyrinogen-III C-methyltransferase</fullName>
        <ecNumber evidence="14">2.1.1.107</ecNumber>
    </submittedName>
</protein>
<dbReference type="GO" id="GO:0009236">
    <property type="term" value="P:cobalamin biosynthetic process"/>
    <property type="evidence" value="ECO:0007669"/>
    <property type="project" value="UniProtKB-KW"/>
</dbReference>
<dbReference type="Gene3D" id="3.40.50.720">
    <property type="entry name" value="NAD(P)-binding Rossmann-like Domain"/>
    <property type="match status" value="1"/>
</dbReference>
<dbReference type="EC" id="2.1.1.107" evidence="14"/>
<keyword evidence="6" id="KW-0560">Oxidoreductase</keyword>
<proteinExistence type="predicted"/>
<evidence type="ECO:0000256" key="6">
    <source>
        <dbReference type="ARBA" id="ARBA00023002"/>
    </source>
</evidence>
<dbReference type="NCBIfam" id="TIGR01470">
    <property type="entry name" value="cysG_Nterm"/>
    <property type="match status" value="1"/>
</dbReference>
<dbReference type="AlphaFoldDB" id="A0A7J5B652"/>
<dbReference type="PRINTS" id="PR00411">
    <property type="entry name" value="PNDRDTASEI"/>
</dbReference>
<evidence type="ECO:0000259" key="13">
    <source>
        <dbReference type="Pfam" id="PF00590"/>
    </source>
</evidence>
<dbReference type="UniPathway" id="UPA00262">
    <property type="reaction ID" value="UER00222"/>
</dbReference>
<comment type="caution">
    <text evidence="14">The sequence shown here is derived from an EMBL/GenBank/DDBJ whole genome shotgun (WGS) entry which is preliminary data.</text>
</comment>
<dbReference type="InterPro" id="IPR012409">
    <property type="entry name" value="Sirohaem_synth"/>
</dbReference>
<evidence type="ECO:0000256" key="10">
    <source>
        <dbReference type="ARBA" id="ARBA00023268"/>
    </source>
</evidence>
<evidence type="ECO:0000256" key="8">
    <source>
        <dbReference type="ARBA" id="ARBA00023239"/>
    </source>
</evidence>
<dbReference type="SUPFAM" id="SSF51735">
    <property type="entry name" value="NAD(P)-binding Rossmann-fold domains"/>
    <property type="match status" value="1"/>
</dbReference>
<dbReference type="SUPFAM" id="SSF53790">
    <property type="entry name" value="Tetrapyrrole methylase"/>
    <property type="match status" value="1"/>
</dbReference>
<dbReference type="PANTHER" id="PTHR45790">
    <property type="entry name" value="SIROHEME SYNTHASE-RELATED"/>
    <property type="match status" value="1"/>
</dbReference>
<dbReference type="GO" id="GO:0019354">
    <property type="term" value="P:siroheme biosynthetic process"/>
    <property type="evidence" value="ECO:0007669"/>
    <property type="project" value="UniProtKB-UniPathway"/>
</dbReference>
<organism evidence="14 15">
    <name type="scientific">Pseudoclavibacter terrae</name>
    <dbReference type="NCBI Taxonomy" id="1530195"/>
    <lineage>
        <taxon>Bacteria</taxon>
        <taxon>Bacillati</taxon>
        <taxon>Actinomycetota</taxon>
        <taxon>Actinomycetes</taxon>
        <taxon>Micrococcales</taxon>
        <taxon>Microbacteriaceae</taxon>
        <taxon>Pseudoclavibacter</taxon>
    </lineage>
</organism>
<name>A0A7J5B652_9MICO</name>
<dbReference type="InterPro" id="IPR036291">
    <property type="entry name" value="NAD(P)-bd_dom_sf"/>
</dbReference>
<keyword evidence="3 14" id="KW-0489">Methyltransferase</keyword>
<dbReference type="OrthoDB" id="9815856at2"/>